<dbReference type="EMBL" id="AMKT01000113">
    <property type="protein sequence ID" value="OXG10227.1"/>
    <property type="molecule type" value="Genomic_DNA"/>
</dbReference>
<feature type="compositionally biased region" description="Basic and acidic residues" evidence="3">
    <location>
        <begin position="303"/>
        <end position="312"/>
    </location>
</feature>
<evidence type="ECO:0000313" key="5">
    <source>
        <dbReference type="Proteomes" id="UP000199727"/>
    </source>
</evidence>
<gene>
    <name evidence="4" type="ORF">C361_06921</name>
</gene>
<dbReference type="PANTHER" id="PTHR16184:SF6">
    <property type="entry name" value="ELONGATOR COMPLEX PROTEIN 6"/>
    <property type="match status" value="1"/>
</dbReference>
<evidence type="ECO:0000256" key="1">
    <source>
        <dbReference type="ARBA" id="ARBA00005043"/>
    </source>
</evidence>
<proteinExistence type="inferred from homology"/>
<dbReference type="AlphaFoldDB" id="A0A854Q9V5"/>
<reference evidence="4 5" key="1">
    <citation type="submission" date="2017-06" db="EMBL/GenBank/DDBJ databases">
        <title>Global population genomics of the pathogenic fungus Cryptococcus neoformans var. grubii.</title>
        <authorList>
            <person name="Cuomo C."/>
            <person name="Litvintseva A."/>
            <person name="Chen Y."/>
            <person name="Young S."/>
            <person name="Zeng Q."/>
            <person name="Chapman S."/>
            <person name="Gujja S."/>
            <person name="Saif S."/>
            <person name="Birren B."/>
        </authorList>
    </citation>
    <scope>NUCLEOTIDE SEQUENCE [LARGE SCALE GENOMIC DNA]</scope>
    <source>
        <strain evidence="4 5">Tu259-1</strain>
    </source>
</reference>
<comment type="similarity">
    <text evidence="2">Belongs to the ELP6 family.</text>
</comment>
<organism evidence="4 5">
    <name type="scientific">Cryptococcus neoformans Tu259-1</name>
    <dbReference type="NCBI Taxonomy" id="1230072"/>
    <lineage>
        <taxon>Eukaryota</taxon>
        <taxon>Fungi</taxon>
        <taxon>Dikarya</taxon>
        <taxon>Basidiomycota</taxon>
        <taxon>Agaricomycotina</taxon>
        <taxon>Tremellomycetes</taxon>
        <taxon>Tremellales</taxon>
        <taxon>Cryptococcaceae</taxon>
        <taxon>Cryptococcus</taxon>
        <taxon>Cryptococcus neoformans species complex</taxon>
    </lineage>
</organism>
<evidence type="ECO:0008006" key="6">
    <source>
        <dbReference type="Google" id="ProtNLM"/>
    </source>
</evidence>
<dbReference type="GO" id="GO:0033588">
    <property type="term" value="C:elongator holoenzyme complex"/>
    <property type="evidence" value="ECO:0007669"/>
    <property type="project" value="InterPro"/>
</dbReference>
<dbReference type="OrthoDB" id="9995306at2759"/>
<evidence type="ECO:0000313" key="4">
    <source>
        <dbReference type="EMBL" id="OXG10227.1"/>
    </source>
</evidence>
<feature type="region of interest" description="Disordered" evidence="3">
    <location>
        <begin position="286"/>
        <end position="317"/>
    </location>
</feature>
<name>A0A854Q9V5_CRYNE</name>
<protein>
    <recommendedName>
        <fullName evidence="6">Elongator complex protein 5</fullName>
    </recommendedName>
</protein>
<dbReference type="InterPro" id="IPR018627">
    <property type="entry name" value="ELP6"/>
</dbReference>
<dbReference type="Gene3D" id="3.40.50.300">
    <property type="entry name" value="P-loop containing nucleotide triphosphate hydrolases"/>
    <property type="match status" value="1"/>
</dbReference>
<evidence type="ECO:0000256" key="3">
    <source>
        <dbReference type="SAM" id="MobiDB-lite"/>
    </source>
</evidence>
<comment type="caution">
    <text evidence="4">The sequence shown here is derived from an EMBL/GenBank/DDBJ whole genome shotgun (WGS) entry which is preliminary data.</text>
</comment>
<sequence length="340" mass="37176">MTYLTAHLPFPPSSSLPPAASHLIISDTLNSPAQFALYHLVNAALLKQKSQSPSLIQTRQTDGGGAGHVVKVIWVDFRGEGRSSWEVVLKKLGTPLPSPTSPTFIQITPSTLPACIPSSFASNVNSPRIFPSLSLGAGNATSDRDGRPTLKHVYDTLLPHLQTQAQPQSQRSLNPERDGEEGPELECLLILDGLSDLLSIGVPPREIYQFVRAVYSQTRISKAALVSTLHTDSLSFSSQSSMSFSLSELETETETNLLERLLKIGHGVWWRVENLQSGRSGDVMGEISSHPFGTLHSHPNSSRRSETDKDTYIPRSKPLQYRLEPSTVRVFAKGTGRGFL</sequence>
<dbReference type="GO" id="GO:0002098">
    <property type="term" value="P:tRNA wobble uridine modification"/>
    <property type="evidence" value="ECO:0007669"/>
    <property type="project" value="InterPro"/>
</dbReference>
<dbReference type="Proteomes" id="UP000199727">
    <property type="component" value="Unassembled WGS sequence"/>
</dbReference>
<dbReference type="UniPathway" id="UPA00988"/>
<accession>A0A854Q9V5</accession>
<dbReference type="PANTHER" id="PTHR16184">
    <property type="entry name" value="ELONGATOR COMPLEX PROTEIN 6"/>
    <property type="match status" value="1"/>
</dbReference>
<comment type="pathway">
    <text evidence="1">tRNA modification; 5-methoxycarbonylmethyl-2-thiouridine-tRNA biosynthesis.</text>
</comment>
<dbReference type="InterPro" id="IPR027417">
    <property type="entry name" value="P-loop_NTPase"/>
</dbReference>
<evidence type="ECO:0000256" key="2">
    <source>
        <dbReference type="ARBA" id="ARBA00008837"/>
    </source>
</evidence>